<evidence type="ECO:0000313" key="2">
    <source>
        <dbReference type="Proteomes" id="UP001209878"/>
    </source>
</evidence>
<protein>
    <submittedName>
        <fullName evidence="1">Uncharacterized protein</fullName>
    </submittedName>
</protein>
<accession>A0AAD9KL88</accession>
<proteinExistence type="predicted"/>
<name>A0AAD9KL88_RIDPI</name>
<keyword evidence="2" id="KW-1185">Reference proteome</keyword>
<comment type="caution">
    <text evidence="1">The sequence shown here is derived from an EMBL/GenBank/DDBJ whole genome shotgun (WGS) entry which is preliminary data.</text>
</comment>
<sequence length="105" mass="10842">MSLDSALHAARPDVVQAVVGAGDMLDLPTARCGQHMLAATPPCVSAARLSPAATRAPPIIARRRAGTRSLVIAQCVQHGDGAQDGFSCVCSVLPPSLNRAVHHRA</sequence>
<dbReference type="AlphaFoldDB" id="A0AAD9KL88"/>
<organism evidence="1 2">
    <name type="scientific">Ridgeia piscesae</name>
    <name type="common">Tubeworm</name>
    <dbReference type="NCBI Taxonomy" id="27915"/>
    <lineage>
        <taxon>Eukaryota</taxon>
        <taxon>Metazoa</taxon>
        <taxon>Spiralia</taxon>
        <taxon>Lophotrochozoa</taxon>
        <taxon>Annelida</taxon>
        <taxon>Polychaeta</taxon>
        <taxon>Sedentaria</taxon>
        <taxon>Canalipalpata</taxon>
        <taxon>Sabellida</taxon>
        <taxon>Siboglinidae</taxon>
        <taxon>Ridgeia</taxon>
    </lineage>
</organism>
<evidence type="ECO:0000313" key="1">
    <source>
        <dbReference type="EMBL" id="KAK2173331.1"/>
    </source>
</evidence>
<dbReference type="Proteomes" id="UP001209878">
    <property type="component" value="Unassembled WGS sequence"/>
</dbReference>
<dbReference type="EMBL" id="JAODUO010000884">
    <property type="protein sequence ID" value="KAK2173331.1"/>
    <property type="molecule type" value="Genomic_DNA"/>
</dbReference>
<gene>
    <name evidence="1" type="ORF">NP493_884g04026</name>
</gene>
<reference evidence="1" key="1">
    <citation type="journal article" date="2023" name="Mol. Biol. Evol.">
        <title>Third-Generation Sequencing Reveals the Adaptive Role of the Epigenome in Three Deep-Sea Polychaetes.</title>
        <authorList>
            <person name="Perez M."/>
            <person name="Aroh O."/>
            <person name="Sun Y."/>
            <person name="Lan Y."/>
            <person name="Juniper S.K."/>
            <person name="Young C.R."/>
            <person name="Angers B."/>
            <person name="Qian P.Y."/>
        </authorList>
    </citation>
    <scope>NUCLEOTIDE SEQUENCE</scope>
    <source>
        <strain evidence="1">R07B-5</strain>
    </source>
</reference>